<reference evidence="11 12" key="1">
    <citation type="submission" date="2011-10" db="EMBL/GenBank/DDBJ databases">
        <authorList>
            <person name="Genoscope - CEA"/>
        </authorList>
    </citation>
    <scope>NUCLEOTIDE SEQUENCE [LARGE SCALE GENOMIC DNA]</scope>
    <source>
        <strain evidence="11 12">RCC 1105</strain>
    </source>
</reference>
<dbReference type="GO" id="GO:0006364">
    <property type="term" value="P:rRNA processing"/>
    <property type="evidence" value="ECO:0007669"/>
    <property type="project" value="InterPro"/>
</dbReference>
<evidence type="ECO:0000256" key="7">
    <source>
        <dbReference type="ARBA" id="ARBA00023242"/>
    </source>
</evidence>
<keyword evidence="6" id="KW-0269">Exonuclease</keyword>
<dbReference type="InterPro" id="IPR047021">
    <property type="entry name" value="REXO1/3/4-like"/>
</dbReference>
<keyword evidence="5" id="KW-0378">Hydrolase</keyword>
<dbReference type="SUPFAM" id="SSF53098">
    <property type="entry name" value="Ribonuclease H-like"/>
    <property type="match status" value="2"/>
</dbReference>
<dbReference type="GeneID" id="19012470"/>
<evidence type="ECO:0000256" key="2">
    <source>
        <dbReference type="ARBA" id="ARBA00010489"/>
    </source>
</evidence>
<evidence type="ECO:0000256" key="4">
    <source>
        <dbReference type="ARBA" id="ARBA00022722"/>
    </source>
</evidence>
<dbReference type="STRING" id="41875.K8FBS7"/>
<feature type="transmembrane region" description="Helical" evidence="9">
    <location>
        <begin position="17"/>
        <end position="37"/>
    </location>
</feature>
<feature type="compositionally biased region" description="Low complexity" evidence="8">
    <location>
        <begin position="519"/>
        <end position="533"/>
    </location>
</feature>
<dbReference type="Gene3D" id="3.30.420.10">
    <property type="entry name" value="Ribonuclease H-like superfamily/Ribonuclease H"/>
    <property type="match status" value="2"/>
</dbReference>
<keyword evidence="12" id="KW-1185">Reference proteome</keyword>
<name>K8FBS7_9CHLO</name>
<dbReference type="InterPro" id="IPR013520">
    <property type="entry name" value="Ribonucl_H"/>
</dbReference>
<dbReference type="RefSeq" id="XP_007509983.1">
    <property type="nucleotide sequence ID" value="XM_007509921.1"/>
</dbReference>
<keyword evidence="9" id="KW-0472">Membrane</keyword>
<dbReference type="InterPro" id="IPR002156">
    <property type="entry name" value="RNaseH_domain"/>
</dbReference>
<dbReference type="PANTHER" id="PTHR12801:SF123">
    <property type="entry name" value="RNA EXONUCLEASE 4"/>
    <property type="match status" value="1"/>
</dbReference>
<dbReference type="PANTHER" id="PTHR12801">
    <property type="entry name" value="RNA EXONUCLEASE REXO1 / RECO3 FAMILY MEMBER-RELATED"/>
    <property type="match status" value="1"/>
</dbReference>
<keyword evidence="7" id="KW-0539">Nucleus</keyword>
<evidence type="ECO:0000256" key="3">
    <source>
        <dbReference type="ARBA" id="ARBA00016937"/>
    </source>
</evidence>
<dbReference type="InterPro" id="IPR037431">
    <property type="entry name" value="REX4_DEDDh_dom"/>
</dbReference>
<dbReference type="KEGG" id="bpg:Bathy12g01920"/>
<dbReference type="Pfam" id="PF00075">
    <property type="entry name" value="RNase_H"/>
    <property type="match status" value="1"/>
</dbReference>
<gene>
    <name evidence="11" type="ordered locus">Bathy12g01920</name>
</gene>
<evidence type="ECO:0000313" key="11">
    <source>
        <dbReference type="EMBL" id="CCO19098.1"/>
    </source>
</evidence>
<feature type="region of interest" description="Disordered" evidence="8">
    <location>
        <begin position="519"/>
        <end position="539"/>
    </location>
</feature>
<dbReference type="CDD" id="cd06144">
    <property type="entry name" value="REX4_like"/>
    <property type="match status" value="1"/>
</dbReference>
<dbReference type="GO" id="GO:0003676">
    <property type="term" value="F:nucleic acid binding"/>
    <property type="evidence" value="ECO:0007669"/>
    <property type="project" value="InterPro"/>
</dbReference>
<dbReference type="OrthoDB" id="16516at2759"/>
<proteinExistence type="inferred from homology"/>
<dbReference type="eggNOG" id="KOG2249">
    <property type="taxonomic scope" value="Eukaryota"/>
</dbReference>
<dbReference type="Pfam" id="PF00929">
    <property type="entry name" value="RNase_T"/>
    <property type="match status" value="1"/>
</dbReference>
<dbReference type="GO" id="GO:0004523">
    <property type="term" value="F:RNA-DNA hybrid ribonuclease activity"/>
    <property type="evidence" value="ECO:0007669"/>
    <property type="project" value="InterPro"/>
</dbReference>
<comment type="subcellular location">
    <subcellularLocation>
        <location evidence="1">Nucleus</location>
    </subcellularLocation>
</comment>
<dbReference type="SMART" id="SM00479">
    <property type="entry name" value="EXOIII"/>
    <property type="match status" value="1"/>
</dbReference>
<feature type="domain" description="Exonuclease" evidence="10">
    <location>
        <begin position="373"/>
        <end position="559"/>
    </location>
</feature>
<dbReference type="Proteomes" id="UP000198341">
    <property type="component" value="Chromosome 12"/>
</dbReference>
<dbReference type="GO" id="GO:0005634">
    <property type="term" value="C:nucleus"/>
    <property type="evidence" value="ECO:0007669"/>
    <property type="project" value="UniProtKB-SubCell"/>
</dbReference>
<evidence type="ECO:0000256" key="5">
    <source>
        <dbReference type="ARBA" id="ARBA00022801"/>
    </source>
</evidence>
<dbReference type="InterPro" id="IPR012337">
    <property type="entry name" value="RNaseH-like_sf"/>
</dbReference>
<dbReference type="GO" id="GO:0008408">
    <property type="term" value="F:3'-5' exonuclease activity"/>
    <property type="evidence" value="ECO:0007669"/>
    <property type="project" value="InterPro"/>
</dbReference>
<evidence type="ECO:0000313" key="12">
    <source>
        <dbReference type="Proteomes" id="UP000198341"/>
    </source>
</evidence>
<organism evidence="11 12">
    <name type="scientific">Bathycoccus prasinos</name>
    <dbReference type="NCBI Taxonomy" id="41875"/>
    <lineage>
        <taxon>Eukaryota</taxon>
        <taxon>Viridiplantae</taxon>
        <taxon>Chlorophyta</taxon>
        <taxon>Mamiellophyceae</taxon>
        <taxon>Mamiellales</taxon>
        <taxon>Bathycoccaceae</taxon>
        <taxon>Bathycoccus</taxon>
    </lineage>
</organism>
<evidence type="ECO:0000256" key="1">
    <source>
        <dbReference type="ARBA" id="ARBA00004123"/>
    </source>
</evidence>
<comment type="similarity">
    <text evidence="2">Belongs to the REXO4 family.</text>
</comment>
<dbReference type="EMBL" id="FO082267">
    <property type="protein sequence ID" value="CCO19098.1"/>
    <property type="molecule type" value="Genomic_DNA"/>
</dbReference>
<feature type="region of interest" description="Disordered" evidence="8">
    <location>
        <begin position="281"/>
        <end position="314"/>
    </location>
</feature>
<feature type="compositionally biased region" description="Acidic residues" evidence="8">
    <location>
        <begin position="302"/>
        <end position="312"/>
    </location>
</feature>
<sequence length="577" mass="65443">MVRVCFSRHTRIIKDELWNFVSFVQFVFSLFSALYFFPDKVQEKRLLLSAHVNDKNTRKGTAKKILRDDEYDDGICYIDASMTPCTTSSSSLSFDKGRGGGGVSVYYSPGHRLNFAAAVSKSSCKDSNGAEMLAFLACILRHDWRERLTVYTDSRYVLKAAESFRNQSRGGEKRNPSFGSVVENVRDGNTRWYLRCVCWALLSREGRTVVHKVKAHAEGNANNGSIRSKKNQGSSYTARMNNARADALANFGAKSSADVFQNLGSFWGIVVAMYRFAGARRRGRGEEAPSNSTPSERRGRYEDDEEDEEEKEEREYYERMAKRRPFGLGALRVVRNGRIINLFDAEEEDKERKQREVRSGPPIPLNDDFSITDCLALDCEMVGVGLGGVKSVLGQVSVINEHLNVVYTSYCRPTETVTDYRTQWSGLTEVHLRDAPSFEEVQNKVVELFGSGGTDRRRKIIMTGHGLENDLEVLRMTYPKELLRDTATWKPILRPPHFKKPQKLRKLVKIHCNFSIQRTTKTNETNGETTSKSVLGHDPSEDARGSMVLYLKFKSRWEQDIATRGVARANIASSRFR</sequence>
<evidence type="ECO:0000256" key="9">
    <source>
        <dbReference type="SAM" id="Phobius"/>
    </source>
</evidence>
<evidence type="ECO:0000259" key="10">
    <source>
        <dbReference type="SMART" id="SM00479"/>
    </source>
</evidence>
<keyword evidence="4" id="KW-0540">Nuclease</keyword>
<evidence type="ECO:0000256" key="6">
    <source>
        <dbReference type="ARBA" id="ARBA00022839"/>
    </source>
</evidence>
<protein>
    <recommendedName>
        <fullName evidence="3">RNA exonuclease 4</fullName>
    </recommendedName>
</protein>
<keyword evidence="9" id="KW-0812">Transmembrane</keyword>
<evidence type="ECO:0000256" key="8">
    <source>
        <dbReference type="SAM" id="MobiDB-lite"/>
    </source>
</evidence>
<keyword evidence="9" id="KW-1133">Transmembrane helix</keyword>
<dbReference type="InterPro" id="IPR036397">
    <property type="entry name" value="RNaseH_sf"/>
</dbReference>
<dbReference type="AlphaFoldDB" id="K8FBS7"/>
<accession>K8FBS7</accession>